<dbReference type="Gene3D" id="2.120.10.80">
    <property type="entry name" value="Kelch-type beta propeller"/>
    <property type="match status" value="1"/>
</dbReference>
<protein>
    <recommendedName>
        <fullName evidence="7">Galactose oxidase</fullName>
    </recommendedName>
</protein>
<gene>
    <name evidence="5" type="ORF">BCR41DRAFT_372004</name>
    <name evidence="4" type="ORF">BCR41DRAFT_409418</name>
</gene>
<reference evidence="4 6" key="1">
    <citation type="submission" date="2016-07" db="EMBL/GenBank/DDBJ databases">
        <title>Pervasive Adenine N6-methylation of Active Genes in Fungi.</title>
        <authorList>
            <consortium name="DOE Joint Genome Institute"/>
            <person name="Mondo S.J."/>
            <person name="Dannebaum R.O."/>
            <person name="Kuo R.C."/>
            <person name="Labutti K."/>
            <person name="Haridas S."/>
            <person name="Kuo A."/>
            <person name="Salamov A."/>
            <person name="Ahrendt S.R."/>
            <person name="Lipzen A."/>
            <person name="Sullivan W."/>
            <person name="Andreopoulos W.B."/>
            <person name="Clum A."/>
            <person name="Lindquist E."/>
            <person name="Daum C."/>
            <person name="Ramamoorthy G.K."/>
            <person name="Gryganskyi A."/>
            <person name="Culley D."/>
            <person name="Magnuson J.K."/>
            <person name="James T.Y."/>
            <person name="O'Malley M.A."/>
            <person name="Stajich J.E."/>
            <person name="Spatafora J.W."/>
            <person name="Visel A."/>
            <person name="Grigoriev I.V."/>
        </authorList>
    </citation>
    <scope>NUCLEOTIDE SEQUENCE [LARGE SCALE GENOMIC DNA]</scope>
    <source>
        <strain evidence="4 6">NRRL 3116</strain>
    </source>
</reference>
<dbReference type="EMBL" id="MCFF01000029">
    <property type="protein sequence ID" value="ORZ11039.1"/>
    <property type="molecule type" value="Genomic_DNA"/>
</dbReference>
<evidence type="ECO:0000313" key="6">
    <source>
        <dbReference type="Proteomes" id="UP000193648"/>
    </source>
</evidence>
<evidence type="ECO:0000256" key="2">
    <source>
        <dbReference type="ARBA" id="ARBA00022737"/>
    </source>
</evidence>
<dbReference type="EMBL" id="MCFF01000027">
    <property type="protein sequence ID" value="ORZ11652.1"/>
    <property type="molecule type" value="Genomic_DNA"/>
</dbReference>
<dbReference type="InterPro" id="IPR015915">
    <property type="entry name" value="Kelch-typ_b-propeller"/>
</dbReference>
<accession>A0A1Y2GHJ0</accession>
<dbReference type="RefSeq" id="XP_021879749.1">
    <property type="nucleotide sequence ID" value="XM_022026648.1"/>
</dbReference>
<keyword evidence="6" id="KW-1185">Reference proteome</keyword>
<dbReference type="OrthoDB" id="432528at2759"/>
<keyword evidence="2" id="KW-0677">Repeat</keyword>
<comment type="caution">
    <text evidence="4">The sequence shown here is derived from an EMBL/GenBank/DDBJ whole genome shotgun (WGS) entry which is preliminary data.</text>
</comment>
<evidence type="ECO:0000313" key="5">
    <source>
        <dbReference type="EMBL" id="ORZ11652.1"/>
    </source>
</evidence>
<evidence type="ECO:0000256" key="1">
    <source>
        <dbReference type="ARBA" id="ARBA00022441"/>
    </source>
</evidence>
<dbReference type="PANTHER" id="PTHR46093:SF18">
    <property type="entry name" value="FIBRONECTIN TYPE-III DOMAIN-CONTAINING PROTEIN"/>
    <property type="match status" value="1"/>
</dbReference>
<dbReference type="AlphaFoldDB" id="A0A1Y2GHJ0"/>
<dbReference type="SUPFAM" id="SSF50965">
    <property type="entry name" value="Galactose oxidase, central domain"/>
    <property type="match status" value="1"/>
</dbReference>
<evidence type="ECO:0000256" key="3">
    <source>
        <dbReference type="SAM" id="Phobius"/>
    </source>
</evidence>
<dbReference type="InterPro" id="IPR011043">
    <property type="entry name" value="Gal_Oxase/kelch_b-propeller"/>
</dbReference>
<proteinExistence type="predicted"/>
<feature type="transmembrane region" description="Helical" evidence="3">
    <location>
        <begin position="271"/>
        <end position="293"/>
    </location>
</feature>
<name>A0A1Y2GHJ0_9FUNG</name>
<sequence>MFLGGSVLTTLPTDPTTAQMFYLDLSRPWHTGSPAYQQLSNGYAGRRFASALMKNNQEWFVFINGTAYSYGLGSGSWRRLKQTTYANTGLGLAAATNPVSGWVYIPNGYYSIETGKRLMTYDPRTEDYYYEQTSQPDLVQMNNYMVTWAPGLKSLLVFGGSIIETFFTRDSLYALNDEEGWKTLATNGFRPSARLLGCFIPAYGGTKMILFGGLGNGPSASEPGTVLGDIYILDVATLTWTRGTDVGLSGARAGHVCAFRNPTESPESPNLLVIIGGSIGIVALLAFLGAVFWRHKKNKEYVKPSTGLVVSPDVDPPVLLVAPEPLSQDPYRHYAPPHQVSTLMQAQTQTQGQQTFPNQIQTPA</sequence>
<dbReference type="GeneID" id="33568491"/>
<evidence type="ECO:0000313" key="4">
    <source>
        <dbReference type="EMBL" id="ORZ11039.1"/>
    </source>
</evidence>
<keyword evidence="3" id="KW-1133">Transmembrane helix</keyword>
<keyword evidence="3" id="KW-0812">Transmembrane</keyword>
<dbReference type="Proteomes" id="UP000193648">
    <property type="component" value="Unassembled WGS sequence"/>
</dbReference>
<dbReference type="PANTHER" id="PTHR46093">
    <property type="entry name" value="ACYL-COA-BINDING DOMAIN-CONTAINING PROTEIN 5"/>
    <property type="match status" value="1"/>
</dbReference>
<keyword evidence="1" id="KW-0880">Kelch repeat</keyword>
<organism evidence="4 6">
    <name type="scientific">Lobosporangium transversale</name>
    <dbReference type="NCBI Taxonomy" id="64571"/>
    <lineage>
        <taxon>Eukaryota</taxon>
        <taxon>Fungi</taxon>
        <taxon>Fungi incertae sedis</taxon>
        <taxon>Mucoromycota</taxon>
        <taxon>Mortierellomycotina</taxon>
        <taxon>Mortierellomycetes</taxon>
        <taxon>Mortierellales</taxon>
        <taxon>Mortierellaceae</taxon>
        <taxon>Lobosporangium</taxon>
    </lineage>
</organism>
<dbReference type="InParanoid" id="A0A1Y2GHJ0"/>
<keyword evidence="3" id="KW-0472">Membrane</keyword>
<evidence type="ECO:0008006" key="7">
    <source>
        <dbReference type="Google" id="ProtNLM"/>
    </source>
</evidence>